<dbReference type="InterPro" id="IPR036388">
    <property type="entry name" value="WH-like_DNA-bd_sf"/>
</dbReference>
<dbReference type="InterPro" id="IPR007324">
    <property type="entry name" value="Sugar-bd_dom_put"/>
</dbReference>
<evidence type="ECO:0000256" key="3">
    <source>
        <dbReference type="ARBA" id="ARBA00023125"/>
    </source>
</evidence>
<keyword evidence="7" id="KW-1185">Reference proteome</keyword>
<proteinExistence type="inferred from homology"/>
<name>A0A3N2D9H9_9MICO</name>
<accession>A0A3N2D9H9</accession>
<dbReference type="PANTHER" id="PTHR34294:SF1">
    <property type="entry name" value="TRANSCRIPTIONAL REGULATOR LSRR"/>
    <property type="match status" value="1"/>
</dbReference>
<dbReference type="InterPro" id="IPR051054">
    <property type="entry name" value="SorC_transcr_regulators"/>
</dbReference>
<dbReference type="GO" id="GO:0003677">
    <property type="term" value="F:DNA binding"/>
    <property type="evidence" value="ECO:0007669"/>
    <property type="project" value="UniProtKB-KW"/>
</dbReference>
<dbReference type="Proteomes" id="UP000275356">
    <property type="component" value="Unassembled WGS sequence"/>
</dbReference>
<dbReference type="GO" id="GO:0030246">
    <property type="term" value="F:carbohydrate binding"/>
    <property type="evidence" value="ECO:0007669"/>
    <property type="project" value="InterPro"/>
</dbReference>
<dbReference type="AlphaFoldDB" id="A0A3N2D9H9"/>
<evidence type="ECO:0000313" key="6">
    <source>
        <dbReference type="EMBL" id="ROR96332.1"/>
    </source>
</evidence>
<comment type="caution">
    <text evidence="6">The sequence shown here is derived from an EMBL/GenBank/DDBJ whole genome shotgun (WGS) entry which is preliminary data.</text>
</comment>
<evidence type="ECO:0000259" key="5">
    <source>
        <dbReference type="Pfam" id="PF04198"/>
    </source>
</evidence>
<evidence type="ECO:0000256" key="2">
    <source>
        <dbReference type="ARBA" id="ARBA00023015"/>
    </source>
</evidence>
<protein>
    <submittedName>
        <fullName evidence="6">Transcriptional regulator</fullName>
    </submittedName>
</protein>
<dbReference type="SUPFAM" id="SSF100950">
    <property type="entry name" value="NagB/RpiA/CoA transferase-like"/>
    <property type="match status" value="1"/>
</dbReference>
<keyword evidence="3" id="KW-0238">DNA-binding</keyword>
<dbReference type="InterPro" id="IPR037171">
    <property type="entry name" value="NagB/RpiA_transferase-like"/>
</dbReference>
<dbReference type="EMBL" id="RKHQ01000001">
    <property type="protein sequence ID" value="ROR96332.1"/>
    <property type="molecule type" value="Genomic_DNA"/>
</dbReference>
<gene>
    <name evidence="6" type="ORF">EDD28_0915</name>
</gene>
<evidence type="ECO:0000256" key="4">
    <source>
        <dbReference type="ARBA" id="ARBA00023163"/>
    </source>
</evidence>
<dbReference type="RefSeq" id="WP_170169356.1">
    <property type="nucleotide sequence ID" value="NZ_CALFQU010000004.1"/>
</dbReference>
<keyword evidence="2" id="KW-0805">Transcription regulation</keyword>
<dbReference type="Gene3D" id="1.10.10.10">
    <property type="entry name" value="Winged helix-like DNA-binding domain superfamily/Winged helix DNA-binding domain"/>
    <property type="match status" value="1"/>
</dbReference>
<reference evidence="6 7" key="1">
    <citation type="submission" date="2018-11" db="EMBL/GenBank/DDBJ databases">
        <title>Sequencing the genomes of 1000 actinobacteria strains.</title>
        <authorList>
            <person name="Klenk H.-P."/>
        </authorList>
    </citation>
    <scope>NUCLEOTIDE SEQUENCE [LARGE SCALE GENOMIC DNA]</scope>
    <source>
        <strain evidence="6 7">DSM 13521</strain>
    </source>
</reference>
<dbReference type="Pfam" id="PF04198">
    <property type="entry name" value="Sugar-bind"/>
    <property type="match status" value="1"/>
</dbReference>
<evidence type="ECO:0000256" key="1">
    <source>
        <dbReference type="ARBA" id="ARBA00010466"/>
    </source>
</evidence>
<dbReference type="Gene3D" id="3.40.50.1360">
    <property type="match status" value="1"/>
</dbReference>
<dbReference type="PANTHER" id="PTHR34294">
    <property type="entry name" value="TRANSCRIPTIONAL REGULATOR-RELATED"/>
    <property type="match status" value="1"/>
</dbReference>
<sequence>MSTPPRRDAAPARSHDDTLLAVAQRYYFAQNSMVAIADELGISRFRVARLLEEAERRGAVRITLHRPTEVKNDAAAHLRARYGLRHAVVVSGGHLTEAQQRSALGRAGATLLQSLLADGDVLGVGWGRAVEAVADMSGTLPRCKVVQLSGITGHPNSNSMELVRRFSTLTGGDAYPLYAPLLSPNAATAASLRESDGIAETFALFREVSVAIVAIGSWNPPNSQLHTVVSPATREILTAAGLQSEIGGVFLDAEGQEIQTSLSDQIMSISAEELAQVPTVIAVAGGASKACSIRAALKGGYINALVTDQAAARHLLT</sequence>
<organism evidence="6 7">
    <name type="scientific">Salana multivorans</name>
    <dbReference type="NCBI Taxonomy" id="120377"/>
    <lineage>
        <taxon>Bacteria</taxon>
        <taxon>Bacillati</taxon>
        <taxon>Actinomycetota</taxon>
        <taxon>Actinomycetes</taxon>
        <taxon>Micrococcales</taxon>
        <taxon>Beutenbergiaceae</taxon>
        <taxon>Salana</taxon>
    </lineage>
</organism>
<comment type="similarity">
    <text evidence="1">Belongs to the SorC transcriptional regulatory family.</text>
</comment>
<evidence type="ECO:0000313" key="7">
    <source>
        <dbReference type="Proteomes" id="UP000275356"/>
    </source>
</evidence>
<keyword evidence="4" id="KW-0804">Transcription</keyword>
<feature type="domain" description="Sugar-binding" evidence="5">
    <location>
        <begin position="71"/>
        <end position="316"/>
    </location>
</feature>